<keyword evidence="3" id="KW-1185">Reference proteome</keyword>
<keyword evidence="1" id="KW-0812">Transmembrane</keyword>
<organism evidence="2 3">
    <name type="scientific">Drosophila erecta</name>
    <name type="common">Fruit fly</name>
    <dbReference type="NCBI Taxonomy" id="7220"/>
    <lineage>
        <taxon>Eukaryota</taxon>
        <taxon>Metazoa</taxon>
        <taxon>Ecdysozoa</taxon>
        <taxon>Arthropoda</taxon>
        <taxon>Hexapoda</taxon>
        <taxon>Insecta</taxon>
        <taxon>Pterygota</taxon>
        <taxon>Neoptera</taxon>
        <taxon>Endopterygota</taxon>
        <taxon>Diptera</taxon>
        <taxon>Brachycera</taxon>
        <taxon>Muscomorpha</taxon>
        <taxon>Ephydroidea</taxon>
        <taxon>Drosophilidae</taxon>
        <taxon>Drosophila</taxon>
        <taxon>Sophophora</taxon>
    </lineage>
</organism>
<evidence type="ECO:0000313" key="2">
    <source>
        <dbReference type="EMBL" id="EDV49049.1"/>
    </source>
</evidence>
<dbReference type="PhylomeDB" id="B3P3U3"/>
<protein>
    <submittedName>
        <fullName evidence="2">GG16945</fullName>
    </submittedName>
</protein>
<dbReference type="OMA" id="LLMAYHI"/>
<dbReference type="OrthoDB" id="7869709at2759"/>
<feature type="transmembrane region" description="Helical" evidence="1">
    <location>
        <begin position="51"/>
        <end position="68"/>
    </location>
</feature>
<feature type="transmembrane region" description="Helical" evidence="1">
    <location>
        <begin position="27"/>
        <end position="45"/>
    </location>
</feature>
<evidence type="ECO:0000313" key="3">
    <source>
        <dbReference type="Proteomes" id="UP000008711"/>
    </source>
</evidence>
<proteinExistence type="predicted"/>
<accession>B3P3U3</accession>
<dbReference type="Pfam" id="PF26262">
    <property type="entry name" value="DUF8066"/>
    <property type="match status" value="1"/>
</dbReference>
<dbReference type="Proteomes" id="UP000008711">
    <property type="component" value="Unassembled WGS sequence"/>
</dbReference>
<dbReference type="AlphaFoldDB" id="B3P3U3"/>
<reference evidence="2 3" key="2">
    <citation type="journal article" date="2008" name="Bioinformatics">
        <title>Assembly reconciliation.</title>
        <authorList>
            <person name="Zimin A.V."/>
            <person name="Smith D.R."/>
            <person name="Sutton G."/>
            <person name="Yorke J.A."/>
        </authorList>
    </citation>
    <scope>NUCLEOTIDE SEQUENCE [LARGE SCALE GENOMIC DNA]</scope>
    <source>
        <strain evidence="2 3">TSC#14021-0224.01</strain>
    </source>
</reference>
<dbReference type="HOGENOM" id="CLU_174258_0_0_1"/>
<sequence length="97" mass="10827">MEFGDSVFDRLDEWSKSEVKPGEMGRILAILLTLIVISFFIVVVARIVVSLAIPALVIVALLLAYRFVTLSEMEDGLRDLPDSLKSCMNFISSIFCK</sequence>
<dbReference type="EMBL" id="CH954181">
    <property type="protein sequence ID" value="EDV49049.1"/>
    <property type="molecule type" value="Genomic_DNA"/>
</dbReference>
<keyword evidence="1" id="KW-0472">Membrane</keyword>
<gene>
    <name evidence="2" type="primary">Dere\GG16945</name>
    <name evidence="2" type="ORF">Dere_GG16945</name>
</gene>
<dbReference type="InterPro" id="IPR058379">
    <property type="entry name" value="DUF8066"/>
</dbReference>
<evidence type="ECO:0000256" key="1">
    <source>
        <dbReference type="SAM" id="Phobius"/>
    </source>
</evidence>
<dbReference type="KEGG" id="der:6553029"/>
<reference evidence="2 3" key="1">
    <citation type="journal article" date="2007" name="Nature">
        <title>Evolution of genes and genomes on the Drosophila phylogeny.</title>
        <authorList>
            <consortium name="Drosophila 12 Genomes Consortium"/>
            <person name="Clark A.G."/>
            <person name="Eisen M.B."/>
            <person name="Smith D.R."/>
            <person name="Bergman C.M."/>
            <person name="Oliver B."/>
            <person name="Markow T.A."/>
            <person name="Kaufman T.C."/>
            <person name="Kellis M."/>
            <person name="Gelbart W."/>
            <person name="Iyer V.N."/>
            <person name="Pollard D.A."/>
            <person name="Sackton T.B."/>
            <person name="Larracuente A.M."/>
            <person name="Singh N.D."/>
            <person name="Abad J.P."/>
            <person name="Abt D.N."/>
            <person name="Adryan B."/>
            <person name="Aguade M."/>
            <person name="Akashi H."/>
            <person name="Anderson W.W."/>
            <person name="Aquadro C.F."/>
            <person name="Ardell D.H."/>
            <person name="Arguello R."/>
            <person name="Artieri C.G."/>
            <person name="Barbash D.A."/>
            <person name="Barker D."/>
            <person name="Barsanti P."/>
            <person name="Batterham P."/>
            <person name="Batzoglou S."/>
            <person name="Begun D."/>
            <person name="Bhutkar A."/>
            <person name="Blanco E."/>
            <person name="Bosak S.A."/>
            <person name="Bradley R.K."/>
            <person name="Brand A.D."/>
            <person name="Brent M.R."/>
            <person name="Brooks A.N."/>
            <person name="Brown R.H."/>
            <person name="Butlin R.K."/>
            <person name="Caggese C."/>
            <person name="Calvi B.R."/>
            <person name="Bernardo de Carvalho A."/>
            <person name="Caspi A."/>
            <person name="Castrezana S."/>
            <person name="Celniker S.E."/>
            <person name="Chang J.L."/>
            <person name="Chapple C."/>
            <person name="Chatterji S."/>
            <person name="Chinwalla A."/>
            <person name="Civetta A."/>
            <person name="Clifton S.W."/>
            <person name="Comeron J.M."/>
            <person name="Costello J.C."/>
            <person name="Coyne J.A."/>
            <person name="Daub J."/>
            <person name="David R.G."/>
            <person name="Delcher A.L."/>
            <person name="Delehaunty K."/>
            <person name="Do C.B."/>
            <person name="Ebling H."/>
            <person name="Edwards K."/>
            <person name="Eickbush T."/>
            <person name="Evans J.D."/>
            <person name="Filipski A."/>
            <person name="Findeiss S."/>
            <person name="Freyhult E."/>
            <person name="Fulton L."/>
            <person name="Fulton R."/>
            <person name="Garcia A.C."/>
            <person name="Gardiner A."/>
            <person name="Garfield D.A."/>
            <person name="Garvin B.E."/>
            <person name="Gibson G."/>
            <person name="Gilbert D."/>
            <person name="Gnerre S."/>
            <person name="Godfrey J."/>
            <person name="Good R."/>
            <person name="Gotea V."/>
            <person name="Gravely B."/>
            <person name="Greenberg A.J."/>
            <person name="Griffiths-Jones S."/>
            <person name="Gross S."/>
            <person name="Guigo R."/>
            <person name="Gustafson E.A."/>
            <person name="Haerty W."/>
            <person name="Hahn M.W."/>
            <person name="Halligan D.L."/>
            <person name="Halpern A.L."/>
            <person name="Halter G.M."/>
            <person name="Han M.V."/>
            <person name="Heger A."/>
            <person name="Hillier L."/>
            <person name="Hinrichs A.S."/>
            <person name="Holmes I."/>
            <person name="Hoskins R.A."/>
            <person name="Hubisz M.J."/>
            <person name="Hultmark D."/>
            <person name="Huntley M.A."/>
            <person name="Jaffe D.B."/>
            <person name="Jagadeeshan S."/>
            <person name="Jeck W.R."/>
            <person name="Johnson J."/>
            <person name="Jones C.D."/>
            <person name="Jordan W.C."/>
            <person name="Karpen G.H."/>
            <person name="Kataoka E."/>
            <person name="Keightley P.D."/>
            <person name="Kheradpour P."/>
            <person name="Kirkness E.F."/>
            <person name="Koerich L.B."/>
            <person name="Kristiansen K."/>
            <person name="Kudrna D."/>
            <person name="Kulathinal R.J."/>
            <person name="Kumar S."/>
            <person name="Kwok R."/>
            <person name="Lander E."/>
            <person name="Langley C.H."/>
            <person name="Lapoint R."/>
            <person name="Lazzaro B.P."/>
            <person name="Lee S.J."/>
            <person name="Levesque L."/>
            <person name="Li R."/>
            <person name="Lin C.F."/>
            <person name="Lin M.F."/>
            <person name="Lindblad-Toh K."/>
            <person name="Llopart A."/>
            <person name="Long M."/>
            <person name="Low L."/>
            <person name="Lozovsky E."/>
            <person name="Lu J."/>
            <person name="Luo M."/>
            <person name="Machado C.A."/>
            <person name="Makalowski W."/>
            <person name="Marzo M."/>
            <person name="Matsuda M."/>
            <person name="Matzkin L."/>
            <person name="McAllister B."/>
            <person name="McBride C.S."/>
            <person name="McKernan B."/>
            <person name="McKernan K."/>
            <person name="Mendez-Lago M."/>
            <person name="Minx P."/>
            <person name="Mollenhauer M.U."/>
            <person name="Montooth K."/>
            <person name="Mount S.M."/>
            <person name="Mu X."/>
            <person name="Myers E."/>
            <person name="Negre B."/>
            <person name="Newfeld S."/>
            <person name="Nielsen R."/>
            <person name="Noor M.A."/>
            <person name="O'Grady P."/>
            <person name="Pachter L."/>
            <person name="Papaceit M."/>
            <person name="Parisi M.J."/>
            <person name="Parisi M."/>
            <person name="Parts L."/>
            <person name="Pedersen J.S."/>
            <person name="Pesole G."/>
            <person name="Phillippy A.M."/>
            <person name="Ponting C.P."/>
            <person name="Pop M."/>
            <person name="Porcelli D."/>
            <person name="Powell J.R."/>
            <person name="Prohaska S."/>
            <person name="Pruitt K."/>
            <person name="Puig M."/>
            <person name="Quesneville H."/>
            <person name="Ram K.R."/>
            <person name="Rand D."/>
            <person name="Rasmussen M.D."/>
            <person name="Reed L.K."/>
            <person name="Reenan R."/>
            <person name="Reily A."/>
            <person name="Remington K.A."/>
            <person name="Rieger T.T."/>
            <person name="Ritchie M.G."/>
            <person name="Robin C."/>
            <person name="Rogers Y.H."/>
            <person name="Rohde C."/>
            <person name="Rozas J."/>
            <person name="Rubenfield M.J."/>
            <person name="Ruiz A."/>
            <person name="Russo S."/>
            <person name="Salzberg S.L."/>
            <person name="Sanchez-Gracia A."/>
            <person name="Saranga D.J."/>
            <person name="Sato H."/>
            <person name="Schaeffer S.W."/>
            <person name="Schatz M.C."/>
            <person name="Schlenke T."/>
            <person name="Schwartz R."/>
            <person name="Segarra C."/>
            <person name="Singh R.S."/>
            <person name="Sirot L."/>
            <person name="Sirota M."/>
            <person name="Sisneros N.B."/>
            <person name="Smith C.D."/>
            <person name="Smith T.F."/>
            <person name="Spieth J."/>
            <person name="Stage D.E."/>
            <person name="Stark A."/>
            <person name="Stephan W."/>
            <person name="Strausberg R.L."/>
            <person name="Strempel S."/>
            <person name="Sturgill D."/>
            <person name="Sutton G."/>
            <person name="Sutton G.G."/>
            <person name="Tao W."/>
            <person name="Teichmann S."/>
            <person name="Tobari Y.N."/>
            <person name="Tomimura Y."/>
            <person name="Tsolas J.M."/>
            <person name="Valente V.L."/>
            <person name="Venter E."/>
            <person name="Venter J.C."/>
            <person name="Vicario S."/>
            <person name="Vieira F.G."/>
            <person name="Vilella A.J."/>
            <person name="Villasante A."/>
            <person name="Walenz B."/>
            <person name="Wang J."/>
            <person name="Wasserman M."/>
            <person name="Watts T."/>
            <person name="Wilson D."/>
            <person name="Wilson R.K."/>
            <person name="Wing R.A."/>
            <person name="Wolfner M.F."/>
            <person name="Wong A."/>
            <person name="Wong G.K."/>
            <person name="Wu C.I."/>
            <person name="Wu G."/>
            <person name="Yamamoto D."/>
            <person name="Yang H.P."/>
            <person name="Yang S.P."/>
            <person name="Yorke J.A."/>
            <person name="Yoshida K."/>
            <person name="Zdobnov E."/>
            <person name="Zhang P."/>
            <person name="Zhang Y."/>
            <person name="Zimin A.V."/>
            <person name="Baldwin J."/>
            <person name="Abdouelleil A."/>
            <person name="Abdulkadir J."/>
            <person name="Abebe A."/>
            <person name="Abera B."/>
            <person name="Abreu J."/>
            <person name="Acer S.C."/>
            <person name="Aftuck L."/>
            <person name="Alexander A."/>
            <person name="An P."/>
            <person name="Anderson E."/>
            <person name="Anderson S."/>
            <person name="Arachi H."/>
            <person name="Azer M."/>
            <person name="Bachantsang P."/>
            <person name="Barry A."/>
            <person name="Bayul T."/>
            <person name="Berlin A."/>
            <person name="Bessette D."/>
            <person name="Bloom T."/>
            <person name="Blye J."/>
            <person name="Boguslavskiy L."/>
            <person name="Bonnet C."/>
            <person name="Boukhgalter B."/>
            <person name="Bourzgui I."/>
            <person name="Brown A."/>
            <person name="Cahill P."/>
            <person name="Channer S."/>
            <person name="Cheshatsang Y."/>
            <person name="Chuda L."/>
            <person name="Citroen M."/>
            <person name="Collymore A."/>
            <person name="Cooke P."/>
            <person name="Costello M."/>
            <person name="D'Aco K."/>
            <person name="Daza R."/>
            <person name="De Haan G."/>
            <person name="DeGray S."/>
            <person name="DeMaso C."/>
            <person name="Dhargay N."/>
            <person name="Dooley K."/>
            <person name="Dooley E."/>
            <person name="Doricent M."/>
            <person name="Dorje P."/>
            <person name="Dorjee K."/>
            <person name="Dupes A."/>
            <person name="Elong R."/>
            <person name="Falk J."/>
            <person name="Farina A."/>
            <person name="Faro S."/>
            <person name="Ferguson D."/>
            <person name="Fisher S."/>
            <person name="Foley C.D."/>
            <person name="Franke A."/>
            <person name="Friedrich D."/>
            <person name="Gadbois L."/>
            <person name="Gearin G."/>
            <person name="Gearin C.R."/>
            <person name="Giannoukos G."/>
            <person name="Goode T."/>
            <person name="Graham J."/>
            <person name="Grandbois E."/>
            <person name="Grewal S."/>
            <person name="Gyaltsen K."/>
            <person name="Hafez N."/>
            <person name="Hagos B."/>
            <person name="Hall J."/>
            <person name="Henson C."/>
            <person name="Hollinger A."/>
            <person name="Honan T."/>
            <person name="Huard M.D."/>
            <person name="Hughes L."/>
            <person name="Hurhula B."/>
            <person name="Husby M.E."/>
            <person name="Kamat A."/>
            <person name="Kanga B."/>
            <person name="Kashin S."/>
            <person name="Khazanovich D."/>
            <person name="Kisner P."/>
            <person name="Lance K."/>
            <person name="Lara M."/>
            <person name="Lee W."/>
            <person name="Lennon N."/>
            <person name="Letendre F."/>
            <person name="LeVine R."/>
            <person name="Lipovsky A."/>
            <person name="Liu X."/>
            <person name="Liu J."/>
            <person name="Liu S."/>
            <person name="Lokyitsang T."/>
            <person name="Lokyitsang Y."/>
            <person name="Lubonja R."/>
            <person name="Lui A."/>
            <person name="MacDonald P."/>
            <person name="Magnisalis V."/>
            <person name="Maru K."/>
            <person name="Matthews C."/>
            <person name="McCusker W."/>
            <person name="McDonough S."/>
            <person name="Mehta T."/>
            <person name="Meldrim J."/>
            <person name="Meneus L."/>
            <person name="Mihai O."/>
            <person name="Mihalev A."/>
            <person name="Mihova T."/>
            <person name="Mittelman R."/>
            <person name="Mlenga V."/>
            <person name="Montmayeur A."/>
            <person name="Mulrain L."/>
            <person name="Navidi A."/>
            <person name="Naylor J."/>
            <person name="Negash T."/>
            <person name="Nguyen T."/>
            <person name="Nguyen N."/>
            <person name="Nicol R."/>
            <person name="Norbu C."/>
            <person name="Norbu N."/>
            <person name="Novod N."/>
            <person name="O'Neill B."/>
            <person name="Osman S."/>
            <person name="Markiewicz E."/>
            <person name="Oyono O.L."/>
            <person name="Patti C."/>
            <person name="Phunkhang P."/>
            <person name="Pierre F."/>
            <person name="Priest M."/>
            <person name="Raghuraman S."/>
            <person name="Rege F."/>
            <person name="Reyes R."/>
            <person name="Rise C."/>
            <person name="Rogov P."/>
            <person name="Ross K."/>
            <person name="Ryan E."/>
            <person name="Settipalli S."/>
            <person name="Shea T."/>
            <person name="Sherpa N."/>
            <person name="Shi L."/>
            <person name="Shih D."/>
            <person name="Sparrow T."/>
            <person name="Spaulding J."/>
            <person name="Stalker J."/>
            <person name="Stange-Thomann N."/>
            <person name="Stavropoulos S."/>
            <person name="Stone C."/>
            <person name="Strader C."/>
            <person name="Tesfaye S."/>
            <person name="Thomson T."/>
            <person name="Thoulutsang Y."/>
            <person name="Thoulutsang D."/>
            <person name="Topham K."/>
            <person name="Topping I."/>
            <person name="Tsamla T."/>
            <person name="Vassiliev H."/>
            <person name="Vo A."/>
            <person name="Wangchuk T."/>
            <person name="Wangdi T."/>
            <person name="Weiand M."/>
            <person name="Wilkinson J."/>
            <person name="Wilson A."/>
            <person name="Yadav S."/>
            <person name="Young G."/>
            <person name="Yu Q."/>
            <person name="Zembek L."/>
            <person name="Zhong D."/>
            <person name="Zimmer A."/>
            <person name="Zwirko Z."/>
            <person name="Jaffe D.B."/>
            <person name="Alvarez P."/>
            <person name="Brockman W."/>
            <person name="Butler J."/>
            <person name="Chin C."/>
            <person name="Gnerre S."/>
            <person name="Grabherr M."/>
            <person name="Kleber M."/>
            <person name="Mauceli E."/>
            <person name="MacCallum I."/>
        </authorList>
    </citation>
    <scope>NUCLEOTIDE SEQUENCE [LARGE SCALE GENOMIC DNA]</scope>
    <source>
        <strain evidence="2 3">TSC#14021-0224.01</strain>
    </source>
</reference>
<name>B3P3U3_DROER</name>
<keyword evidence="1" id="KW-1133">Transmembrane helix</keyword>